<organism evidence="1 2">
    <name type="scientific">Sphaerimonospora thailandensis</name>
    <dbReference type="NCBI Taxonomy" id="795644"/>
    <lineage>
        <taxon>Bacteria</taxon>
        <taxon>Bacillati</taxon>
        <taxon>Actinomycetota</taxon>
        <taxon>Actinomycetes</taxon>
        <taxon>Streptosporangiales</taxon>
        <taxon>Streptosporangiaceae</taxon>
        <taxon>Sphaerimonospora</taxon>
    </lineage>
</organism>
<gene>
    <name evidence="1" type="ORF">Mth01_49270</name>
</gene>
<protein>
    <submittedName>
        <fullName evidence="1">Uncharacterized protein</fullName>
    </submittedName>
</protein>
<evidence type="ECO:0000313" key="1">
    <source>
        <dbReference type="EMBL" id="GIH72674.1"/>
    </source>
</evidence>
<dbReference type="Proteomes" id="UP000610966">
    <property type="component" value="Unassembled WGS sequence"/>
</dbReference>
<name>A0A8J3RDB8_9ACTN</name>
<evidence type="ECO:0000313" key="2">
    <source>
        <dbReference type="Proteomes" id="UP000610966"/>
    </source>
</evidence>
<accession>A0A8J3RDB8</accession>
<keyword evidence="2" id="KW-1185">Reference proteome</keyword>
<reference evidence="1" key="1">
    <citation type="submission" date="2021-01" db="EMBL/GenBank/DDBJ databases">
        <title>Whole genome shotgun sequence of Sphaerimonospora thailandensis NBRC 107569.</title>
        <authorList>
            <person name="Komaki H."/>
            <person name="Tamura T."/>
        </authorList>
    </citation>
    <scope>NUCLEOTIDE SEQUENCE</scope>
    <source>
        <strain evidence="1">NBRC 107569</strain>
    </source>
</reference>
<proteinExistence type="predicted"/>
<comment type="caution">
    <text evidence="1">The sequence shown here is derived from an EMBL/GenBank/DDBJ whole genome shotgun (WGS) entry which is preliminary data.</text>
</comment>
<dbReference type="RefSeq" id="WP_204018327.1">
    <property type="nucleotide sequence ID" value="NZ_BOOG01000059.1"/>
</dbReference>
<sequence>MENFAVAVDWSEATGAPITHVNQFVAQPGPPTLEAGPDGIYLLLGSIPPPFIPRDIEGQRRAIETLKATGLKVNVHGRFHMSRARLEELIQVLQTTADTYDAMVEQITQHRSEAMEG</sequence>
<dbReference type="EMBL" id="BOOG01000059">
    <property type="protein sequence ID" value="GIH72674.1"/>
    <property type="molecule type" value="Genomic_DNA"/>
</dbReference>
<dbReference type="AlphaFoldDB" id="A0A8J3RDB8"/>